<organism evidence="1">
    <name type="scientific">bioreactor metagenome</name>
    <dbReference type="NCBI Taxonomy" id="1076179"/>
    <lineage>
        <taxon>unclassified sequences</taxon>
        <taxon>metagenomes</taxon>
        <taxon>ecological metagenomes</taxon>
    </lineage>
</organism>
<evidence type="ECO:0000313" key="1">
    <source>
        <dbReference type="EMBL" id="MPN30902.1"/>
    </source>
</evidence>
<sequence length="167" mass="18824">MAERLLDPGFRIRQHRVRRDFRSGSGRGRQRDKEASFAVDFPPAVEIIRHAALLFHQDGGGFRDVDGGAAAPADHALRAELTPEFDRPFDVGQRRLRLDIRDQAHFAVFERRKQFRFDPPFRVTSGDDQHVAGRQQSGQGAAFAAAEQDFSGKMEFAVHSFTSCSVR</sequence>
<gene>
    <name evidence="1" type="ORF">SDC9_178373</name>
</gene>
<dbReference type="AlphaFoldDB" id="A0A645GXX4"/>
<protein>
    <submittedName>
        <fullName evidence="1">Uncharacterized protein</fullName>
    </submittedName>
</protein>
<reference evidence="1" key="1">
    <citation type="submission" date="2019-08" db="EMBL/GenBank/DDBJ databases">
        <authorList>
            <person name="Kucharzyk K."/>
            <person name="Murdoch R.W."/>
            <person name="Higgins S."/>
            <person name="Loffler F."/>
        </authorList>
    </citation>
    <scope>NUCLEOTIDE SEQUENCE</scope>
</reference>
<comment type="caution">
    <text evidence="1">The sequence shown here is derived from an EMBL/GenBank/DDBJ whole genome shotgun (WGS) entry which is preliminary data.</text>
</comment>
<dbReference type="EMBL" id="VSSQ01082195">
    <property type="protein sequence ID" value="MPN30902.1"/>
    <property type="molecule type" value="Genomic_DNA"/>
</dbReference>
<name>A0A645GXX4_9ZZZZ</name>
<proteinExistence type="predicted"/>
<accession>A0A645GXX4</accession>